<name>A0A164VE78_9AGAM</name>
<evidence type="ECO:0000313" key="2">
    <source>
        <dbReference type="EMBL" id="KZS94078.1"/>
    </source>
</evidence>
<evidence type="ECO:0000256" key="1">
    <source>
        <dbReference type="SAM" id="MobiDB-lite"/>
    </source>
</evidence>
<dbReference type="AlphaFoldDB" id="A0A164VE78"/>
<protein>
    <submittedName>
        <fullName evidence="2">Uncharacterized protein</fullName>
    </submittedName>
</protein>
<accession>A0A164VE78</accession>
<proteinExistence type="predicted"/>
<dbReference type="Proteomes" id="UP000076722">
    <property type="component" value="Unassembled WGS sequence"/>
</dbReference>
<organism evidence="2 3">
    <name type="scientific">Sistotremastrum niveocremeum HHB9708</name>
    <dbReference type="NCBI Taxonomy" id="1314777"/>
    <lineage>
        <taxon>Eukaryota</taxon>
        <taxon>Fungi</taxon>
        <taxon>Dikarya</taxon>
        <taxon>Basidiomycota</taxon>
        <taxon>Agaricomycotina</taxon>
        <taxon>Agaricomycetes</taxon>
        <taxon>Sistotremastrales</taxon>
        <taxon>Sistotremastraceae</taxon>
        <taxon>Sertulicium</taxon>
        <taxon>Sertulicium niveocremeum</taxon>
    </lineage>
</organism>
<feature type="region of interest" description="Disordered" evidence="1">
    <location>
        <begin position="19"/>
        <end position="38"/>
    </location>
</feature>
<dbReference type="EMBL" id="KV419405">
    <property type="protein sequence ID" value="KZS94078.1"/>
    <property type="molecule type" value="Genomic_DNA"/>
</dbReference>
<keyword evidence="3" id="KW-1185">Reference proteome</keyword>
<sequence length="94" mass="10333">MGVMGECPLRRIFLSQNAESSHAGIDSPGAEITGRSSPHKQRGCLAVMSAHRALQSTLRKKEYYSVVSHRAFDASSSSHKAPTLYGLCLCRRRK</sequence>
<gene>
    <name evidence="2" type="ORF">SISNIDRAFT_453793</name>
</gene>
<evidence type="ECO:0000313" key="3">
    <source>
        <dbReference type="Proteomes" id="UP000076722"/>
    </source>
</evidence>
<reference evidence="2 3" key="1">
    <citation type="journal article" date="2016" name="Mol. Biol. Evol.">
        <title>Comparative Genomics of Early-Diverging Mushroom-Forming Fungi Provides Insights into the Origins of Lignocellulose Decay Capabilities.</title>
        <authorList>
            <person name="Nagy L.G."/>
            <person name="Riley R."/>
            <person name="Tritt A."/>
            <person name="Adam C."/>
            <person name="Daum C."/>
            <person name="Floudas D."/>
            <person name="Sun H."/>
            <person name="Yadav J.S."/>
            <person name="Pangilinan J."/>
            <person name="Larsson K.H."/>
            <person name="Matsuura K."/>
            <person name="Barry K."/>
            <person name="Labutti K."/>
            <person name="Kuo R."/>
            <person name="Ohm R.A."/>
            <person name="Bhattacharya S.S."/>
            <person name="Shirouzu T."/>
            <person name="Yoshinaga Y."/>
            <person name="Martin F.M."/>
            <person name="Grigoriev I.V."/>
            <person name="Hibbett D.S."/>
        </authorList>
    </citation>
    <scope>NUCLEOTIDE SEQUENCE [LARGE SCALE GENOMIC DNA]</scope>
    <source>
        <strain evidence="2 3">HHB9708</strain>
    </source>
</reference>